<dbReference type="SMART" id="SM00091">
    <property type="entry name" value="PAS"/>
    <property type="match status" value="2"/>
</dbReference>
<dbReference type="SUPFAM" id="SSF55874">
    <property type="entry name" value="ATPase domain of HSP90 chaperone/DNA topoisomerase II/histidine kinase"/>
    <property type="match status" value="1"/>
</dbReference>
<dbReference type="GO" id="GO:0004673">
    <property type="term" value="F:protein histidine kinase activity"/>
    <property type="evidence" value="ECO:0007669"/>
    <property type="project" value="UniProtKB-EC"/>
</dbReference>
<dbReference type="STRING" id="504486.SAMN05660703_0061"/>
<name>A0A1W1Y6H5_9FLAO</name>
<dbReference type="PANTHER" id="PTHR43304">
    <property type="entry name" value="PHYTOCHROME-LIKE PROTEIN CPH1"/>
    <property type="match status" value="1"/>
</dbReference>
<dbReference type="Gene3D" id="3.30.565.10">
    <property type="entry name" value="Histidine kinase-like ATPase, C-terminal domain"/>
    <property type="match status" value="1"/>
</dbReference>
<reference evidence="10" key="1">
    <citation type="submission" date="2017-04" db="EMBL/GenBank/DDBJ databases">
        <authorList>
            <person name="Varghese N."/>
            <person name="Submissions S."/>
        </authorList>
    </citation>
    <scope>NUCLEOTIDE SEQUENCE [LARGE SCALE GENOMIC DNA]</scope>
    <source>
        <strain evidence="10">DSM 21164</strain>
    </source>
</reference>
<evidence type="ECO:0000256" key="3">
    <source>
        <dbReference type="ARBA" id="ARBA00022553"/>
    </source>
</evidence>
<dbReference type="Proteomes" id="UP000192360">
    <property type="component" value="Unassembled WGS sequence"/>
</dbReference>
<dbReference type="SUPFAM" id="SSF55785">
    <property type="entry name" value="PYP-like sensor domain (PAS domain)"/>
    <property type="match status" value="3"/>
</dbReference>
<dbReference type="InterPro" id="IPR005467">
    <property type="entry name" value="His_kinase_dom"/>
</dbReference>
<evidence type="ECO:0000256" key="4">
    <source>
        <dbReference type="ARBA" id="ARBA00022679"/>
    </source>
</evidence>
<protein>
    <recommendedName>
        <fullName evidence="2">histidine kinase</fullName>
        <ecNumber evidence="2">2.7.13.3</ecNumber>
    </recommendedName>
</protein>
<dbReference type="InterPro" id="IPR013656">
    <property type="entry name" value="PAS_4"/>
</dbReference>
<proteinExistence type="predicted"/>
<accession>A0A1W1Y6H5</accession>
<evidence type="ECO:0000313" key="10">
    <source>
        <dbReference type="Proteomes" id="UP000192360"/>
    </source>
</evidence>
<dbReference type="SMART" id="SM00387">
    <property type="entry name" value="HATPase_c"/>
    <property type="match status" value="1"/>
</dbReference>
<evidence type="ECO:0000313" key="9">
    <source>
        <dbReference type="EMBL" id="SMC31753.1"/>
    </source>
</evidence>
<evidence type="ECO:0000259" key="8">
    <source>
        <dbReference type="PROSITE" id="PS50113"/>
    </source>
</evidence>
<dbReference type="InterPro" id="IPR004358">
    <property type="entry name" value="Sig_transdc_His_kin-like_C"/>
</dbReference>
<keyword evidence="5" id="KW-0418">Kinase</keyword>
<dbReference type="RefSeq" id="WP_234989590.1">
    <property type="nucleotide sequence ID" value="NZ_FWXO01000001.1"/>
</dbReference>
<dbReference type="Pfam" id="PF02518">
    <property type="entry name" value="HATPase_c"/>
    <property type="match status" value="1"/>
</dbReference>
<dbReference type="PROSITE" id="PS50109">
    <property type="entry name" value="HIS_KIN"/>
    <property type="match status" value="1"/>
</dbReference>
<keyword evidence="4" id="KW-0808">Transferase</keyword>
<feature type="domain" description="PAS" evidence="7">
    <location>
        <begin position="257"/>
        <end position="334"/>
    </location>
</feature>
<dbReference type="PRINTS" id="PR00344">
    <property type="entry name" value="BCTRLSENSOR"/>
</dbReference>
<evidence type="ECO:0000259" key="6">
    <source>
        <dbReference type="PROSITE" id="PS50109"/>
    </source>
</evidence>
<dbReference type="InterPro" id="IPR052162">
    <property type="entry name" value="Sensor_kinase/Photoreceptor"/>
</dbReference>
<dbReference type="EC" id="2.7.13.3" evidence="2"/>
<dbReference type="CDD" id="cd00130">
    <property type="entry name" value="PAS"/>
    <property type="match status" value="1"/>
</dbReference>
<dbReference type="InterPro" id="IPR036890">
    <property type="entry name" value="HATPase_C_sf"/>
</dbReference>
<organism evidence="9 10">
    <name type="scientific">Cellulophaga tyrosinoxydans</name>
    <dbReference type="NCBI Taxonomy" id="504486"/>
    <lineage>
        <taxon>Bacteria</taxon>
        <taxon>Pseudomonadati</taxon>
        <taxon>Bacteroidota</taxon>
        <taxon>Flavobacteriia</taxon>
        <taxon>Flavobacteriales</taxon>
        <taxon>Flavobacteriaceae</taxon>
        <taxon>Cellulophaga</taxon>
    </lineage>
</organism>
<dbReference type="Gene3D" id="3.30.450.20">
    <property type="entry name" value="PAS domain"/>
    <property type="match status" value="3"/>
</dbReference>
<evidence type="ECO:0000256" key="5">
    <source>
        <dbReference type="ARBA" id="ARBA00022777"/>
    </source>
</evidence>
<evidence type="ECO:0000259" key="7">
    <source>
        <dbReference type="PROSITE" id="PS50112"/>
    </source>
</evidence>
<dbReference type="Pfam" id="PF13426">
    <property type="entry name" value="PAS_9"/>
    <property type="match status" value="2"/>
</dbReference>
<feature type="domain" description="PAC" evidence="8">
    <location>
        <begin position="331"/>
        <end position="383"/>
    </location>
</feature>
<dbReference type="PROSITE" id="PS50112">
    <property type="entry name" value="PAS"/>
    <property type="match status" value="1"/>
</dbReference>
<dbReference type="InterPro" id="IPR000014">
    <property type="entry name" value="PAS"/>
</dbReference>
<dbReference type="Pfam" id="PF08448">
    <property type="entry name" value="PAS_4"/>
    <property type="match status" value="1"/>
</dbReference>
<dbReference type="PANTHER" id="PTHR43304:SF1">
    <property type="entry name" value="PAC DOMAIN-CONTAINING PROTEIN"/>
    <property type="match status" value="1"/>
</dbReference>
<sequence>MKSHIKNSTDYLIKQLPKATAYVNLNMNIIHISDSWVNTFEFSRNLSDDSNILNAFPLLSNEWQQDLEYAFLGFKNIARKDKYFDRDNKLNWLEWIIHPWYDEKENVIGAIIQIENISKTIELEQKVEKLELLLNAKSEIAKIGSWEYNVITNKLTWCKMTKLIHEVPLDYCPSIEMALNFYKEGYSRNLVRQRVEKAMKDGDTWHEKLQLTTAKGNDIWVQASGKAIFDDGKLVGLIGSFQDITEEVKVQQKTKDSEVLLRTLIDNLPLNVFIKDLESRKTLVNKSECDYLGMSNDEIIGKDDFELFHKESAEISRKEDLHIVQSLTPMIRKETLNIKKDGTKTMFLTSKIPLLNDYLEPTGIIGFSLDITHLKEKEKELRRLVHITSLQNKKLINFAHIVSHNLRSHTANFSMLLGFLIKEKSDEERENLLNMLISESDNLLETIDNLNEVVEINTVQNQVSKPIHINTTITKIKKSIKSLLRHKKSRIKNLIDDSVYVNGIPSYVDNILLNVISNAIKFEDPRKECVVEISAKKLKKYTVITIKDNGIGIDLEKNKTKIFGMYKIFHQHNDSRGIGLFISKNQIEAMKGKFVLRSKVDKGTTFNIYFKEND</sequence>
<comment type="catalytic activity">
    <reaction evidence="1">
        <text>ATP + protein L-histidine = ADP + protein N-phospho-L-histidine.</text>
        <dbReference type="EC" id="2.7.13.3"/>
    </reaction>
</comment>
<dbReference type="NCBIfam" id="TIGR00229">
    <property type="entry name" value="sensory_box"/>
    <property type="match status" value="2"/>
</dbReference>
<dbReference type="SMART" id="SM00086">
    <property type="entry name" value="PAC"/>
    <property type="match status" value="3"/>
</dbReference>
<evidence type="ECO:0000256" key="2">
    <source>
        <dbReference type="ARBA" id="ARBA00012438"/>
    </source>
</evidence>
<dbReference type="InterPro" id="IPR035965">
    <property type="entry name" value="PAS-like_dom_sf"/>
</dbReference>
<keyword evidence="10" id="KW-1185">Reference proteome</keyword>
<dbReference type="InterPro" id="IPR000700">
    <property type="entry name" value="PAS-assoc_C"/>
</dbReference>
<dbReference type="InterPro" id="IPR003594">
    <property type="entry name" value="HATPase_dom"/>
</dbReference>
<feature type="domain" description="Histidine kinase" evidence="6">
    <location>
        <begin position="401"/>
        <end position="614"/>
    </location>
</feature>
<feature type="domain" description="PAC" evidence="8">
    <location>
        <begin position="205"/>
        <end position="256"/>
    </location>
</feature>
<dbReference type="PROSITE" id="PS50113">
    <property type="entry name" value="PAC"/>
    <property type="match status" value="2"/>
</dbReference>
<dbReference type="EMBL" id="FWXO01000001">
    <property type="protein sequence ID" value="SMC31753.1"/>
    <property type="molecule type" value="Genomic_DNA"/>
</dbReference>
<dbReference type="InterPro" id="IPR001610">
    <property type="entry name" value="PAC"/>
</dbReference>
<keyword evidence="3" id="KW-0597">Phosphoprotein</keyword>
<gene>
    <name evidence="9" type="ORF">SAMN05660703_0061</name>
</gene>
<dbReference type="AlphaFoldDB" id="A0A1W1Y6H5"/>
<evidence type="ECO:0000256" key="1">
    <source>
        <dbReference type="ARBA" id="ARBA00000085"/>
    </source>
</evidence>